<gene>
    <name evidence="2" type="ORF">DEALK_13770</name>
</gene>
<keyword evidence="3" id="KW-1185">Reference proteome</keyword>
<evidence type="ECO:0000313" key="2">
    <source>
        <dbReference type="EMBL" id="KTB48531.1"/>
    </source>
</evidence>
<dbReference type="AlphaFoldDB" id="A0A0W0GJ19"/>
<dbReference type="Proteomes" id="UP000053947">
    <property type="component" value="Unassembled WGS sequence"/>
</dbReference>
<protein>
    <recommendedName>
        <fullName evidence="4">DUF948 domain-containing protein</fullName>
    </recommendedName>
</protein>
<dbReference type="OrthoDB" id="164149at2"/>
<dbReference type="EMBL" id="LFDV01000002">
    <property type="protein sequence ID" value="KTB48531.1"/>
    <property type="molecule type" value="Genomic_DNA"/>
</dbReference>
<name>A0A0W0GJ19_9CHLR</name>
<proteinExistence type="predicted"/>
<evidence type="ECO:0008006" key="4">
    <source>
        <dbReference type="Google" id="ProtNLM"/>
    </source>
</evidence>
<dbReference type="RefSeq" id="WP_058439500.1">
    <property type="nucleotide sequence ID" value="NZ_KQ758903.1"/>
</dbReference>
<evidence type="ECO:0000313" key="3">
    <source>
        <dbReference type="Proteomes" id="UP000053947"/>
    </source>
</evidence>
<organism evidence="2 3">
    <name type="scientific">Dehalogenimonas alkenigignens</name>
    <dbReference type="NCBI Taxonomy" id="1217799"/>
    <lineage>
        <taxon>Bacteria</taxon>
        <taxon>Bacillati</taxon>
        <taxon>Chloroflexota</taxon>
        <taxon>Dehalococcoidia</taxon>
        <taxon>Dehalococcoidales</taxon>
        <taxon>Dehalococcoidaceae</taxon>
        <taxon>Dehalogenimonas</taxon>
    </lineage>
</organism>
<reference evidence="2 3" key="1">
    <citation type="submission" date="2015-06" db="EMBL/GenBank/DDBJ databases">
        <title>Genome sequence of the organohalide-respiring Dehalogenimonas alkenigignens type strain (IP3-3T).</title>
        <authorList>
            <person name="Key T.A."/>
            <person name="Richmond D.P."/>
            <person name="Bowman K.S."/>
            <person name="Cho Y.-J."/>
            <person name="Chun J."/>
            <person name="da Costa M.S."/>
            <person name="Rainey F.A."/>
            <person name="Moe W.M."/>
        </authorList>
    </citation>
    <scope>NUCLEOTIDE SEQUENCE [LARGE SCALE GENOMIC DNA]</scope>
    <source>
        <strain evidence="2 3">IP3-3</strain>
    </source>
</reference>
<sequence length="94" mass="10504">MGIEWYRDLVIVIGGVIAILIGIVILLLVISIYRKTNAIYERSKTVMNSLEKAADRVEDFTQTATQELIKPVIEIAALFQGLKAGLGVIFNRRK</sequence>
<accession>A0A0W0GJ19</accession>
<keyword evidence="1" id="KW-1133">Transmembrane helix</keyword>
<dbReference type="STRING" id="1217799.DEALK_13770"/>
<evidence type="ECO:0000256" key="1">
    <source>
        <dbReference type="SAM" id="Phobius"/>
    </source>
</evidence>
<comment type="caution">
    <text evidence="2">The sequence shown here is derived from an EMBL/GenBank/DDBJ whole genome shotgun (WGS) entry which is preliminary data.</text>
</comment>
<keyword evidence="1" id="KW-0812">Transmembrane</keyword>
<feature type="transmembrane region" description="Helical" evidence="1">
    <location>
        <begin position="12"/>
        <end position="33"/>
    </location>
</feature>
<keyword evidence="1" id="KW-0472">Membrane</keyword>